<dbReference type="InterPro" id="IPR006439">
    <property type="entry name" value="HAD-SF_hydro_IA"/>
</dbReference>
<dbReference type="Gene3D" id="1.10.150.240">
    <property type="entry name" value="Putative phosphatase, domain 2"/>
    <property type="match status" value="1"/>
</dbReference>
<dbReference type="GO" id="GO:0006281">
    <property type="term" value="P:DNA repair"/>
    <property type="evidence" value="ECO:0007669"/>
    <property type="project" value="TreeGrafter"/>
</dbReference>
<dbReference type="SUPFAM" id="SSF56784">
    <property type="entry name" value="HAD-like"/>
    <property type="match status" value="1"/>
</dbReference>
<dbReference type="PANTHER" id="PTHR43434">
    <property type="entry name" value="PHOSPHOGLYCOLATE PHOSPHATASE"/>
    <property type="match status" value="1"/>
</dbReference>
<keyword evidence="1" id="KW-0378">Hydrolase</keyword>
<dbReference type="SFLD" id="SFLDS00003">
    <property type="entry name" value="Haloacid_Dehalogenase"/>
    <property type="match status" value="1"/>
</dbReference>
<dbReference type="PANTHER" id="PTHR43434:SF24">
    <property type="entry name" value="HYDROLASE-RELATED"/>
    <property type="match status" value="1"/>
</dbReference>
<gene>
    <name evidence="1" type="ORF">E3W66_03050</name>
</gene>
<reference evidence="1 2" key="1">
    <citation type="submission" date="2019-03" db="EMBL/GenBank/DDBJ databases">
        <title>Draft genome of Gammaproteobacteria bacterium LSUCC0057, a member of the SAR92 clade.</title>
        <authorList>
            <person name="Lanclos V.C."/>
            <person name="Doiron C."/>
            <person name="Henson M.W."/>
            <person name="Thrash J.C."/>
        </authorList>
    </citation>
    <scope>NUCLEOTIDE SEQUENCE [LARGE SCALE GENOMIC DNA]</scope>
    <source>
        <strain evidence="1 2">LSUCC0057</strain>
    </source>
</reference>
<dbReference type="NCBIfam" id="TIGR01509">
    <property type="entry name" value="HAD-SF-IA-v3"/>
    <property type="match status" value="1"/>
</dbReference>
<evidence type="ECO:0000313" key="1">
    <source>
        <dbReference type="EMBL" id="TFH68937.1"/>
    </source>
</evidence>
<dbReference type="GO" id="GO:0008967">
    <property type="term" value="F:phosphoglycolate phosphatase activity"/>
    <property type="evidence" value="ECO:0007669"/>
    <property type="project" value="TreeGrafter"/>
</dbReference>
<dbReference type="NCBIfam" id="TIGR01549">
    <property type="entry name" value="HAD-SF-IA-v1"/>
    <property type="match status" value="1"/>
</dbReference>
<dbReference type="InterPro" id="IPR023214">
    <property type="entry name" value="HAD_sf"/>
</dbReference>
<sequence length="223" mass="23681">MSQSVGDIKLVVFDWDGTLADSLGRIVDCLQLAARQLQLPEPSVAAARDIVGLSLVVAVKRLWPGIDDQLGEQLIASYSHHYAVHSVGPCPFYAGAEQMLAALHGAGLTLAVATGKRRAGLDESLHGLAAGHWFAASRCADETASKPNPLMLQQLLAELAVSPQQAVMVGDSEYDMQMAQAAGVHRLAVSFGAHSAERLQRYAPIGCVDHLLELPALLGVERS</sequence>
<keyword evidence="2" id="KW-1185">Reference proteome</keyword>
<protein>
    <submittedName>
        <fullName evidence="1">HAD family hydrolase</fullName>
    </submittedName>
</protein>
<name>A0A4Y8UMB5_9GAMM</name>
<dbReference type="InterPro" id="IPR036412">
    <property type="entry name" value="HAD-like_sf"/>
</dbReference>
<dbReference type="EMBL" id="SPIA01000001">
    <property type="protein sequence ID" value="TFH68937.1"/>
    <property type="molecule type" value="Genomic_DNA"/>
</dbReference>
<accession>A0A4Y8UMB5</accession>
<dbReference type="GO" id="GO:0005829">
    <property type="term" value="C:cytosol"/>
    <property type="evidence" value="ECO:0007669"/>
    <property type="project" value="TreeGrafter"/>
</dbReference>
<dbReference type="InterPro" id="IPR050155">
    <property type="entry name" value="HAD-like_hydrolase_sf"/>
</dbReference>
<dbReference type="Pfam" id="PF13419">
    <property type="entry name" value="HAD_2"/>
    <property type="match status" value="1"/>
</dbReference>
<dbReference type="OrthoDB" id="9782449at2"/>
<dbReference type="Gene3D" id="3.40.50.1000">
    <property type="entry name" value="HAD superfamily/HAD-like"/>
    <property type="match status" value="1"/>
</dbReference>
<evidence type="ECO:0000313" key="2">
    <source>
        <dbReference type="Proteomes" id="UP000298133"/>
    </source>
</evidence>
<dbReference type="AlphaFoldDB" id="A0A4Y8UMB5"/>
<dbReference type="Proteomes" id="UP000298133">
    <property type="component" value="Unassembled WGS sequence"/>
</dbReference>
<organism evidence="1 2">
    <name type="scientific">Gammaproteobacteria bacterium LSUCC0057</name>
    <dbReference type="NCBI Taxonomy" id="2559237"/>
    <lineage>
        <taxon>Bacteria</taxon>
        <taxon>Pseudomonadati</taxon>
        <taxon>Pseudomonadota</taxon>
        <taxon>Gammaproteobacteria</taxon>
        <taxon>Cellvibrionales</taxon>
        <taxon>Porticoccaceae</taxon>
        <taxon>SAR92 clade</taxon>
    </lineage>
</organism>
<dbReference type="SFLD" id="SFLDG01129">
    <property type="entry name" value="C1.5:_HAD__Beta-PGM__Phosphata"/>
    <property type="match status" value="1"/>
</dbReference>
<proteinExistence type="predicted"/>
<dbReference type="InterPro" id="IPR041492">
    <property type="entry name" value="HAD_2"/>
</dbReference>
<dbReference type="InterPro" id="IPR023198">
    <property type="entry name" value="PGP-like_dom2"/>
</dbReference>
<comment type="caution">
    <text evidence="1">The sequence shown here is derived from an EMBL/GenBank/DDBJ whole genome shotgun (WGS) entry which is preliminary data.</text>
</comment>